<proteinExistence type="predicted"/>
<dbReference type="Pfam" id="PF08757">
    <property type="entry name" value="CotH"/>
    <property type="match status" value="1"/>
</dbReference>
<reference evidence="3" key="1">
    <citation type="submission" date="2017-04" db="EMBL/GenBank/DDBJ databases">
        <title>Function of individual gut microbiota members based on whole genome sequencing of pure cultures obtained from chicken caecum.</title>
        <authorList>
            <person name="Medvecky M."/>
            <person name="Cejkova D."/>
            <person name="Polansky O."/>
            <person name="Karasova D."/>
            <person name="Kubasova T."/>
            <person name="Cizek A."/>
            <person name="Rychlik I."/>
        </authorList>
    </citation>
    <scope>NUCLEOTIDE SEQUENCE [LARGE SCALE GENOMIC DNA]</scope>
    <source>
        <strain evidence="3">An90</strain>
    </source>
</reference>
<dbReference type="InterPro" id="IPR024361">
    <property type="entry name" value="BACON"/>
</dbReference>
<evidence type="ECO:0008006" key="4">
    <source>
        <dbReference type="Google" id="ProtNLM"/>
    </source>
</evidence>
<dbReference type="RefSeq" id="WP_087402128.1">
    <property type="nucleotide sequence ID" value="NZ_NFHB01000004.1"/>
</dbReference>
<sequence>MKKLIGIVAALAVFFAQQACSEGDDPAPGIRLSTETLDFPAGKSTLDLVVSSPQQWRLRVSAEWCYVLGADVLNEPCEEKTFRVGVDGNNALKGREALITLTGADGTVKTVTVTQGAAEELSPVIKSFRFRTAANAAKLPQDVVLEVGDGIISGRTSFVVENKVLVPEFEFEGEGVYMGSQEIASGETEVDFSGPVVLTVRNKGGEEREYRVSLVSFTGLPVVYIDTGGIPVVSKEEYVAASLKVVDNNGLRPSGVFRGDVNIKGRGNSTWGMPKKPYRLKFDKKQSLLGEPKDKSWVLLANYMDNACGIRNATAYAIGRLSCLEFTPTTHFVDVFLNDRYNGTYQLCEHMKISEDRVNVTDEGYLLEADQLDRLDPDDVYFRTERILMNIKDPDVEPGSPQYEWIRNYVNEAENALYGADFADPETGYAKYLNVDTYVDWYVISEITKTNDASLYTSCYMNIAPGGKLNMGPIWDFDICMGNTKWNGTDGRGPEGYWNRESPWFERMLQDPAFVRKVKERIGYFKSNLAVILAQVDGEAAYAEASVVEDNRLWHNLKPEGAADSEVKTAFRQEVRAMKEWLTARLDWLDQASFQD</sequence>
<dbReference type="OrthoDB" id="9803752at2"/>
<feature type="chain" id="PRO_5013391167" description="BACON domain-containing protein" evidence="1">
    <location>
        <begin position="22"/>
        <end position="596"/>
    </location>
</feature>
<feature type="signal peptide" evidence="1">
    <location>
        <begin position="1"/>
        <end position="21"/>
    </location>
</feature>
<dbReference type="Proteomes" id="UP000195772">
    <property type="component" value="Unassembled WGS sequence"/>
</dbReference>
<keyword evidence="1" id="KW-0732">Signal</keyword>
<gene>
    <name evidence="2" type="ORF">B5G41_07270</name>
</gene>
<protein>
    <recommendedName>
        <fullName evidence="4">BACON domain-containing protein</fullName>
    </recommendedName>
</protein>
<comment type="caution">
    <text evidence="2">The sequence shown here is derived from an EMBL/GenBank/DDBJ whole genome shotgun (WGS) entry which is preliminary data.</text>
</comment>
<dbReference type="EMBL" id="NFHB01000004">
    <property type="protein sequence ID" value="OUN03479.1"/>
    <property type="molecule type" value="Genomic_DNA"/>
</dbReference>
<evidence type="ECO:0000313" key="2">
    <source>
        <dbReference type="EMBL" id="OUN03479.1"/>
    </source>
</evidence>
<evidence type="ECO:0000313" key="3">
    <source>
        <dbReference type="Proteomes" id="UP000195772"/>
    </source>
</evidence>
<dbReference type="eggNOG" id="COG4935">
    <property type="taxonomic scope" value="Bacteria"/>
</dbReference>
<dbReference type="Gene3D" id="2.60.40.10">
    <property type="entry name" value="Immunoglobulins"/>
    <property type="match status" value="1"/>
</dbReference>
<name>A0A1Y3R1H4_9BACT</name>
<accession>A0A1Y3R1H4</accession>
<dbReference type="AlphaFoldDB" id="A0A1Y3R1H4"/>
<dbReference type="CDD" id="cd14948">
    <property type="entry name" value="BACON"/>
    <property type="match status" value="1"/>
</dbReference>
<dbReference type="InterPro" id="IPR013783">
    <property type="entry name" value="Ig-like_fold"/>
</dbReference>
<dbReference type="InterPro" id="IPR014867">
    <property type="entry name" value="Spore_coat_CotH_CotH2/3/7"/>
</dbReference>
<evidence type="ECO:0000256" key="1">
    <source>
        <dbReference type="SAM" id="SignalP"/>
    </source>
</evidence>
<organism evidence="2 3">
    <name type="scientific">Alistipes onderdonkii</name>
    <dbReference type="NCBI Taxonomy" id="328813"/>
    <lineage>
        <taxon>Bacteria</taxon>
        <taxon>Pseudomonadati</taxon>
        <taxon>Bacteroidota</taxon>
        <taxon>Bacteroidia</taxon>
        <taxon>Bacteroidales</taxon>
        <taxon>Rikenellaceae</taxon>
        <taxon>Alistipes</taxon>
    </lineage>
</organism>